<evidence type="ECO:0000313" key="2">
    <source>
        <dbReference type="Proteomes" id="UP001234297"/>
    </source>
</evidence>
<evidence type="ECO:0000313" key="1">
    <source>
        <dbReference type="EMBL" id="KAJ8645537.1"/>
    </source>
</evidence>
<comment type="caution">
    <text evidence="1">The sequence shown here is derived from an EMBL/GenBank/DDBJ whole genome shotgun (WGS) entry which is preliminary data.</text>
</comment>
<dbReference type="EMBL" id="CM056810">
    <property type="protein sequence ID" value="KAJ8645537.1"/>
    <property type="molecule type" value="Genomic_DNA"/>
</dbReference>
<sequence>MQSTLLVPSLPPKLSFFTCHHHIPQPHSLSNLPPLPYHTHDTLICRSTTRNNINGNDKESPWDPYDHPHELYWDSPYDRNGKKKSPWDPYDHPHEIYWDWPDDRNGKKKSPYDPYEPYENPVERHEEMNDPLDPYKIVEIKFREPIEDPFDPDFNDKPVRYVDSDPSVSYKELKMADNDILIDGDGFHKISLLGCDFFIRKPQDDLDNDLYDFREVYVKPPESDAYWIPYWIPEEMYVKPPQANVYWIPKVLSPMPEEHTRCSKKVYYRCIANEYARRKYPQFGIEEQITKVFLIKHCGNRRINDPELFLDFEETYVLDASTKSITRAKVSVTVPEARNRDKLKDMMIRCLEGDSFEITRMYSDYRLD</sequence>
<keyword evidence="2" id="KW-1185">Reference proteome</keyword>
<gene>
    <name evidence="1" type="ORF">MRB53_007285</name>
</gene>
<reference evidence="1 2" key="1">
    <citation type="journal article" date="2022" name="Hortic Res">
        <title>A haplotype resolved chromosomal level avocado genome allows analysis of novel avocado genes.</title>
        <authorList>
            <person name="Nath O."/>
            <person name="Fletcher S.J."/>
            <person name="Hayward A."/>
            <person name="Shaw L.M."/>
            <person name="Masouleh A.K."/>
            <person name="Furtado A."/>
            <person name="Henry R.J."/>
            <person name="Mitter N."/>
        </authorList>
    </citation>
    <scope>NUCLEOTIDE SEQUENCE [LARGE SCALE GENOMIC DNA]</scope>
    <source>
        <strain evidence="2">cv. Hass</strain>
    </source>
</reference>
<dbReference type="Proteomes" id="UP001234297">
    <property type="component" value="Chromosome 2"/>
</dbReference>
<proteinExistence type="predicted"/>
<name>A0ACC2MIG8_PERAE</name>
<protein>
    <submittedName>
        <fullName evidence="1">Uncharacterized protein</fullName>
    </submittedName>
</protein>
<accession>A0ACC2MIG8</accession>
<organism evidence="1 2">
    <name type="scientific">Persea americana</name>
    <name type="common">Avocado</name>
    <dbReference type="NCBI Taxonomy" id="3435"/>
    <lineage>
        <taxon>Eukaryota</taxon>
        <taxon>Viridiplantae</taxon>
        <taxon>Streptophyta</taxon>
        <taxon>Embryophyta</taxon>
        <taxon>Tracheophyta</taxon>
        <taxon>Spermatophyta</taxon>
        <taxon>Magnoliopsida</taxon>
        <taxon>Magnoliidae</taxon>
        <taxon>Laurales</taxon>
        <taxon>Lauraceae</taxon>
        <taxon>Persea</taxon>
    </lineage>
</organism>